<dbReference type="Proteomes" id="UP000636888">
    <property type="component" value="Unassembled WGS sequence"/>
</dbReference>
<protein>
    <submittedName>
        <fullName evidence="1">Type II toxin-antitoxin system PemK/MazF family toxin</fullName>
    </submittedName>
</protein>
<gene>
    <name evidence="1" type="ORF">JFN93_22610</name>
</gene>
<comment type="caution">
    <text evidence="1">The sequence shown here is derived from an EMBL/GenBank/DDBJ whole genome shotgun (WGS) entry which is preliminary data.</text>
</comment>
<proteinExistence type="predicted"/>
<dbReference type="SUPFAM" id="SSF50118">
    <property type="entry name" value="Cell growth inhibitor/plasmid maintenance toxic component"/>
    <property type="match status" value="1"/>
</dbReference>
<evidence type="ECO:0000313" key="2">
    <source>
        <dbReference type="Proteomes" id="UP000636888"/>
    </source>
</evidence>
<name>A0A8J7M305_9BACT</name>
<dbReference type="RefSeq" id="WP_199386658.1">
    <property type="nucleotide sequence ID" value="NZ_JAEMHM010000025.1"/>
</dbReference>
<keyword evidence="2" id="KW-1185">Reference proteome</keyword>
<dbReference type="GO" id="GO:0003677">
    <property type="term" value="F:DNA binding"/>
    <property type="evidence" value="ECO:0007669"/>
    <property type="project" value="InterPro"/>
</dbReference>
<dbReference type="InterPro" id="IPR011067">
    <property type="entry name" value="Plasmid_toxin/cell-grow_inhib"/>
</dbReference>
<dbReference type="EMBL" id="JAEMHM010000025">
    <property type="protein sequence ID" value="MBJ6727516.1"/>
    <property type="molecule type" value="Genomic_DNA"/>
</dbReference>
<dbReference type="InterPro" id="IPR003477">
    <property type="entry name" value="PemK-like"/>
</dbReference>
<dbReference type="Pfam" id="PF02452">
    <property type="entry name" value="PemK_toxin"/>
    <property type="match status" value="1"/>
</dbReference>
<dbReference type="Gene3D" id="2.30.30.110">
    <property type="match status" value="1"/>
</dbReference>
<organism evidence="1 2">
    <name type="scientific">Geomesophilobacter sediminis</name>
    <dbReference type="NCBI Taxonomy" id="2798584"/>
    <lineage>
        <taxon>Bacteria</taxon>
        <taxon>Pseudomonadati</taxon>
        <taxon>Thermodesulfobacteriota</taxon>
        <taxon>Desulfuromonadia</taxon>
        <taxon>Geobacterales</taxon>
        <taxon>Geobacteraceae</taxon>
        <taxon>Geomesophilobacter</taxon>
    </lineage>
</organism>
<sequence length="108" mass="11774">MKRGDLVLVAVSGDYGKPRPALVIQTDFFGSHPSITVCLVTSHLLDAPLYRLRIEPTVKNGLQVSSEIQIDKIMTVPREKVRTVMGELSDKDMGAVTKLLALWVGIAG</sequence>
<dbReference type="AlphaFoldDB" id="A0A8J7M305"/>
<reference evidence="1" key="1">
    <citation type="submission" date="2020-12" db="EMBL/GenBank/DDBJ databases">
        <title>Geomonas sp. Red875, isolated from river sediment.</title>
        <authorList>
            <person name="Xu Z."/>
            <person name="Zhang Z."/>
            <person name="Masuda Y."/>
            <person name="Itoh H."/>
            <person name="Senoo K."/>
        </authorList>
    </citation>
    <scope>NUCLEOTIDE SEQUENCE</scope>
    <source>
        <strain evidence="1">Red875</strain>
    </source>
</reference>
<accession>A0A8J7M305</accession>
<evidence type="ECO:0000313" key="1">
    <source>
        <dbReference type="EMBL" id="MBJ6727516.1"/>
    </source>
</evidence>